<evidence type="ECO:0000256" key="1">
    <source>
        <dbReference type="SAM" id="MobiDB-lite"/>
    </source>
</evidence>
<dbReference type="EMBL" id="ANMO01000142">
    <property type="protein sequence ID" value="EMB16009.1"/>
    <property type="molecule type" value="Genomic_DNA"/>
</dbReference>
<dbReference type="Proteomes" id="UP000011529">
    <property type="component" value="Unassembled WGS sequence"/>
</dbReference>
<keyword evidence="3" id="KW-1185">Reference proteome</keyword>
<protein>
    <submittedName>
        <fullName evidence="2">Uncharacterized protein</fullName>
    </submittedName>
</protein>
<dbReference type="PATRIC" id="fig|1263867.3.peg.3486"/>
<name>M2B1D5_9BACT</name>
<feature type="region of interest" description="Disordered" evidence="1">
    <location>
        <begin position="1"/>
        <end position="34"/>
    </location>
</feature>
<dbReference type="AlphaFoldDB" id="M2B1D5"/>
<reference evidence="2" key="2">
    <citation type="journal article" date="2013" name="Mar. Genomics">
        <title>Expression of sulfatases in Rhodopirellula baltica and the diversity of sulfatases in the genus Rhodopirellula.</title>
        <authorList>
            <person name="Wegner C.E."/>
            <person name="Richter-Heitmann T."/>
            <person name="Klindworth A."/>
            <person name="Klockow C."/>
            <person name="Richter M."/>
            <person name="Achstetter T."/>
            <person name="Glockner F.O."/>
            <person name="Harder J."/>
        </authorList>
    </citation>
    <scope>NUCLEOTIDE SEQUENCE [LARGE SCALE GENOMIC DNA]</scope>
    <source>
        <strain evidence="2">6C</strain>
    </source>
</reference>
<organism evidence="2 3">
    <name type="scientific">Rhodopirellula europaea 6C</name>
    <dbReference type="NCBI Taxonomy" id="1263867"/>
    <lineage>
        <taxon>Bacteria</taxon>
        <taxon>Pseudomonadati</taxon>
        <taxon>Planctomycetota</taxon>
        <taxon>Planctomycetia</taxon>
        <taxon>Pirellulales</taxon>
        <taxon>Pirellulaceae</taxon>
        <taxon>Rhodopirellula</taxon>
    </lineage>
</organism>
<evidence type="ECO:0000313" key="3">
    <source>
        <dbReference type="Proteomes" id="UP000011529"/>
    </source>
</evidence>
<proteinExistence type="predicted"/>
<reference evidence="2" key="1">
    <citation type="submission" date="2012-11" db="EMBL/GenBank/DDBJ databases">
        <title>Permanent draft genomes of Rhodopirellula europaea strain SH398 and 6C.</title>
        <authorList>
            <person name="Richter M."/>
            <person name="Richter-Heitmann T."/>
            <person name="Frank C."/>
            <person name="Harder J."/>
            <person name="Glockner F.O."/>
        </authorList>
    </citation>
    <scope>NUCLEOTIDE SEQUENCE</scope>
    <source>
        <strain evidence="2">6C</strain>
    </source>
</reference>
<comment type="caution">
    <text evidence="2">The sequence shown here is derived from an EMBL/GenBank/DDBJ whole genome shotgun (WGS) entry which is preliminary data.</text>
</comment>
<gene>
    <name evidence="2" type="ORF">RE6C_03267</name>
</gene>
<sequence>MDRSLGSRDSGSAEPFDVPLGVRNRGHEPQGQFFSESLPNLGIYSCDREFRAGIVLKARDQPASPRFA</sequence>
<evidence type="ECO:0000313" key="2">
    <source>
        <dbReference type="EMBL" id="EMB16009.1"/>
    </source>
</evidence>
<accession>M2B1D5</accession>